<evidence type="ECO:0000256" key="1">
    <source>
        <dbReference type="SAM" id="MobiDB-lite"/>
    </source>
</evidence>
<protein>
    <submittedName>
        <fullName evidence="2">Uncharacterized protein</fullName>
    </submittedName>
</protein>
<comment type="caution">
    <text evidence="2">The sequence shown here is derived from an EMBL/GenBank/DDBJ whole genome shotgun (WGS) entry which is preliminary data.</text>
</comment>
<name>A0A6A5BTU6_NAEFO</name>
<feature type="compositionally biased region" description="Polar residues" evidence="1">
    <location>
        <begin position="36"/>
        <end position="45"/>
    </location>
</feature>
<feature type="compositionally biased region" description="Polar residues" evidence="1">
    <location>
        <begin position="84"/>
        <end position="93"/>
    </location>
</feature>
<keyword evidence="3" id="KW-1185">Reference proteome</keyword>
<feature type="compositionally biased region" description="Low complexity" evidence="1">
    <location>
        <begin position="258"/>
        <end position="272"/>
    </location>
</feature>
<dbReference type="VEuPathDB" id="AmoebaDB:NfTy_058190"/>
<organism evidence="2 3">
    <name type="scientific">Naegleria fowleri</name>
    <name type="common">Brain eating amoeba</name>
    <dbReference type="NCBI Taxonomy" id="5763"/>
    <lineage>
        <taxon>Eukaryota</taxon>
        <taxon>Discoba</taxon>
        <taxon>Heterolobosea</taxon>
        <taxon>Tetramitia</taxon>
        <taxon>Eutetramitia</taxon>
        <taxon>Vahlkampfiidae</taxon>
        <taxon>Naegleria</taxon>
    </lineage>
</organism>
<dbReference type="VEuPathDB" id="AmoebaDB:FDP41_002986"/>
<gene>
    <name evidence="2" type="ORF">FDP41_002986</name>
</gene>
<evidence type="ECO:0000313" key="2">
    <source>
        <dbReference type="EMBL" id="KAF0977664.1"/>
    </source>
</evidence>
<feature type="compositionally biased region" description="Low complexity" evidence="1">
    <location>
        <begin position="191"/>
        <end position="204"/>
    </location>
</feature>
<accession>A0A6A5BTU6</accession>
<dbReference type="VEuPathDB" id="AmoebaDB:NF0119560"/>
<feature type="region of interest" description="Disordered" evidence="1">
    <location>
        <begin position="191"/>
        <end position="284"/>
    </location>
</feature>
<dbReference type="EMBL" id="VFQX01000033">
    <property type="protein sequence ID" value="KAF0977664.1"/>
    <property type="molecule type" value="Genomic_DNA"/>
</dbReference>
<dbReference type="Proteomes" id="UP000444721">
    <property type="component" value="Unassembled WGS sequence"/>
</dbReference>
<dbReference type="RefSeq" id="XP_044562377.1">
    <property type="nucleotide sequence ID" value="XM_044706239.1"/>
</dbReference>
<feature type="compositionally biased region" description="Basic and acidic residues" evidence="1">
    <location>
        <begin position="64"/>
        <end position="79"/>
    </location>
</feature>
<dbReference type="OrthoDB" id="10584418at2759"/>
<dbReference type="AlphaFoldDB" id="A0A6A5BTU6"/>
<evidence type="ECO:0000313" key="3">
    <source>
        <dbReference type="Proteomes" id="UP000444721"/>
    </source>
</evidence>
<feature type="compositionally biased region" description="Basic and acidic residues" evidence="1">
    <location>
        <begin position="220"/>
        <end position="235"/>
    </location>
</feature>
<feature type="region of interest" description="Disordered" evidence="1">
    <location>
        <begin position="36"/>
        <end position="159"/>
    </location>
</feature>
<feature type="compositionally biased region" description="Polar residues" evidence="1">
    <location>
        <begin position="142"/>
        <end position="155"/>
    </location>
</feature>
<reference evidence="2 3" key="1">
    <citation type="journal article" date="2019" name="Sci. Rep.">
        <title>Nanopore sequencing improves the draft genome of the human pathogenic amoeba Naegleria fowleri.</title>
        <authorList>
            <person name="Liechti N."/>
            <person name="Schurch N."/>
            <person name="Bruggmann R."/>
            <person name="Wittwer M."/>
        </authorList>
    </citation>
    <scope>NUCLEOTIDE SEQUENCE [LARGE SCALE GENOMIC DNA]</scope>
    <source>
        <strain evidence="2 3">ATCC 30894</strain>
    </source>
</reference>
<sequence>MDTTTSPVVADSTTPMNACSEGVVVVDGIEINNDESSQIAHSSLQPPLHANGEEEEASSLLKRKREEEASNEDGHDSKALDASSEGTVGTNEESCNHESQTKKTKLVVVESSESTSEEDSSTQKVFDDDDGTVHGQEMEITKVSNSEETCDSHNATIEDDDSVELTLLYEDKERALSFYKAVFGVEVIEESGASVQSPSSSPLPVNESTTSANEKEDQEETKKDGDDSFEPDFKLKGYKLRGTLSPKKKQRSSSPTMVVATSESSTAASSTEVNHDQSSSGVTTESKIYVPADKLQSTLEKIKEFSGASLLMVGEQEFPAVICPEGNKLILVPTSV</sequence>
<proteinExistence type="predicted"/>
<dbReference type="GeneID" id="68110204"/>